<reference evidence="2" key="1">
    <citation type="journal article" date="2021" name="Science">
        <title>Hunting the eagle killer: A cyanobacterial neurotoxin causes vacuolar myelinopathy.</title>
        <authorList>
            <person name="Breinlinger S."/>
            <person name="Phillips T.J."/>
            <person name="Haram B.N."/>
            <person name="Mares J."/>
            <person name="Martinez Yerena J.A."/>
            <person name="Hrouzek P."/>
            <person name="Sobotka R."/>
            <person name="Henderson W.M."/>
            <person name="Schmieder P."/>
            <person name="Williams S.M."/>
            <person name="Lauderdale J.D."/>
            <person name="Wilde H.D."/>
            <person name="Gerrin W."/>
            <person name="Kust A."/>
            <person name="Washington J.W."/>
            <person name="Wagner C."/>
            <person name="Geier B."/>
            <person name="Liebeke M."/>
            <person name="Enke H."/>
            <person name="Niedermeyer T.H.J."/>
            <person name="Wilde S.B."/>
        </authorList>
    </citation>
    <scope>NUCLEOTIDE SEQUENCE [LARGE SCALE GENOMIC DNA]</scope>
    <source>
        <strain evidence="2">Thurmond2011</strain>
    </source>
</reference>
<proteinExistence type="predicted"/>
<sequence length="104" mass="11750">MYYYICYLGRLCSIGSNSLAVNSIKIIFAVNRGRPGCLPLLQAAAMPSLVRSAISLRSKRQRHETPILLRQNWAGCIFARCFVGNGKKLLVDYTVFPLYIKWHG</sequence>
<keyword evidence="2" id="KW-1185">Reference proteome</keyword>
<organism evidence="1 2">
    <name type="scientific">Aetokthonos hydrillicola Thurmond2011</name>
    <dbReference type="NCBI Taxonomy" id="2712845"/>
    <lineage>
        <taxon>Bacteria</taxon>
        <taxon>Bacillati</taxon>
        <taxon>Cyanobacteriota</taxon>
        <taxon>Cyanophyceae</taxon>
        <taxon>Nostocales</taxon>
        <taxon>Hapalosiphonaceae</taxon>
        <taxon>Aetokthonos</taxon>
    </lineage>
</organism>
<dbReference type="AlphaFoldDB" id="A0AAP5MAA2"/>
<evidence type="ECO:0000313" key="2">
    <source>
        <dbReference type="Proteomes" id="UP000667802"/>
    </source>
</evidence>
<comment type="caution">
    <text evidence="1">The sequence shown here is derived from an EMBL/GenBank/DDBJ whole genome shotgun (WGS) entry which is preliminary data.</text>
</comment>
<dbReference type="EMBL" id="JAALHA020000046">
    <property type="protein sequence ID" value="MDR9900951.1"/>
    <property type="molecule type" value="Genomic_DNA"/>
</dbReference>
<name>A0AAP5MAA2_9CYAN</name>
<dbReference type="RefSeq" id="WP_208345000.1">
    <property type="nucleotide sequence ID" value="NZ_CAWQFN010000568.1"/>
</dbReference>
<dbReference type="Proteomes" id="UP000667802">
    <property type="component" value="Unassembled WGS sequence"/>
</dbReference>
<evidence type="ECO:0000313" key="1">
    <source>
        <dbReference type="EMBL" id="MDR9900951.1"/>
    </source>
</evidence>
<accession>A0AAP5MAA2</accession>
<protein>
    <submittedName>
        <fullName evidence="1">Uncharacterized protein</fullName>
    </submittedName>
</protein>
<gene>
    <name evidence="1" type="ORF">G7B40_041810</name>
</gene>